<feature type="transmembrane region" description="Helical" evidence="1">
    <location>
        <begin position="118"/>
        <end position="142"/>
    </location>
</feature>
<proteinExistence type="predicted"/>
<accession>A0A9X3IM18</accession>
<dbReference type="Proteomes" id="UP001144805">
    <property type="component" value="Unassembled WGS sequence"/>
</dbReference>
<feature type="transmembrane region" description="Helical" evidence="1">
    <location>
        <begin position="12"/>
        <end position="33"/>
    </location>
</feature>
<keyword evidence="1" id="KW-0472">Membrane</keyword>
<keyword evidence="3" id="KW-1185">Reference proteome</keyword>
<sequence>MTGIRAALARRWPTIVIFMLLGPVLFMLFDMAFEQMSQDPGLTLARLGNWIAEDVFFVPRFVFMLGALPAAVVGALVAWRDSRGLASGRWIGGLSAGFGIVIGIFFARNLFIFTPPPLGAQLAIGARAFVSVVLAGFLCYGLSRPFARPLLSQEER</sequence>
<dbReference type="AlphaFoldDB" id="A0A9X3IM18"/>
<keyword evidence="1" id="KW-0812">Transmembrane</keyword>
<evidence type="ECO:0000313" key="2">
    <source>
        <dbReference type="EMBL" id="MCX5571294.1"/>
    </source>
</evidence>
<dbReference type="RefSeq" id="WP_266340248.1">
    <property type="nucleotide sequence ID" value="NZ_JAPKNK010000009.1"/>
</dbReference>
<evidence type="ECO:0000313" key="3">
    <source>
        <dbReference type="Proteomes" id="UP001144805"/>
    </source>
</evidence>
<comment type="caution">
    <text evidence="2">The sequence shown here is derived from an EMBL/GenBank/DDBJ whole genome shotgun (WGS) entry which is preliminary data.</text>
</comment>
<feature type="transmembrane region" description="Helical" evidence="1">
    <location>
        <begin position="57"/>
        <end position="79"/>
    </location>
</feature>
<evidence type="ECO:0000256" key="1">
    <source>
        <dbReference type="SAM" id="Phobius"/>
    </source>
</evidence>
<name>A0A9X3IM18_9HYPH</name>
<protein>
    <submittedName>
        <fullName evidence="2">Uncharacterized protein</fullName>
    </submittedName>
</protein>
<organism evidence="2 3">
    <name type="scientific">Kaistia nematophila</name>
    <dbReference type="NCBI Taxonomy" id="2994654"/>
    <lineage>
        <taxon>Bacteria</taxon>
        <taxon>Pseudomonadati</taxon>
        <taxon>Pseudomonadota</taxon>
        <taxon>Alphaproteobacteria</taxon>
        <taxon>Hyphomicrobiales</taxon>
        <taxon>Kaistiaceae</taxon>
        <taxon>Kaistia</taxon>
    </lineage>
</organism>
<feature type="transmembrane region" description="Helical" evidence="1">
    <location>
        <begin position="91"/>
        <end position="112"/>
    </location>
</feature>
<reference evidence="2" key="1">
    <citation type="submission" date="2022-11" db="EMBL/GenBank/DDBJ databases">
        <title>Biodiversity and phylogenetic relationships of bacteria.</title>
        <authorList>
            <person name="Machado R.A.R."/>
            <person name="Bhat A."/>
            <person name="Loulou A."/>
            <person name="Kallel S."/>
        </authorList>
    </citation>
    <scope>NUCLEOTIDE SEQUENCE</scope>
    <source>
        <strain evidence="2">K-TC2</strain>
    </source>
</reference>
<keyword evidence="1" id="KW-1133">Transmembrane helix</keyword>
<dbReference type="EMBL" id="JAPKNK010000009">
    <property type="protein sequence ID" value="MCX5571294.1"/>
    <property type="molecule type" value="Genomic_DNA"/>
</dbReference>
<gene>
    <name evidence="2" type="ORF">OSH07_18985</name>
</gene>